<name>A0ABV7DJM7_9HYPH</name>
<keyword evidence="2" id="KW-1185">Reference proteome</keyword>
<comment type="caution">
    <text evidence="1">The sequence shown here is derived from an EMBL/GenBank/DDBJ whole genome shotgun (WGS) entry which is preliminary data.</text>
</comment>
<reference evidence="2" key="1">
    <citation type="journal article" date="2019" name="Int. J. Syst. Evol. Microbiol.">
        <title>The Global Catalogue of Microorganisms (GCM) 10K type strain sequencing project: providing services to taxonomists for standard genome sequencing and annotation.</title>
        <authorList>
            <consortium name="The Broad Institute Genomics Platform"/>
            <consortium name="The Broad Institute Genome Sequencing Center for Infectious Disease"/>
            <person name="Wu L."/>
            <person name="Ma J."/>
        </authorList>
    </citation>
    <scope>NUCLEOTIDE SEQUENCE [LARGE SCALE GENOMIC DNA]</scope>
    <source>
        <strain evidence="2">KCTC 52677</strain>
    </source>
</reference>
<dbReference type="EMBL" id="JBHRSP010000025">
    <property type="protein sequence ID" value="MFC3074658.1"/>
    <property type="molecule type" value="Genomic_DNA"/>
</dbReference>
<protein>
    <recommendedName>
        <fullName evidence="3">Transposase</fullName>
    </recommendedName>
</protein>
<gene>
    <name evidence="1" type="ORF">ACFOHH_16220</name>
</gene>
<evidence type="ECO:0000313" key="2">
    <source>
        <dbReference type="Proteomes" id="UP001595377"/>
    </source>
</evidence>
<sequence>MNLASLLSDHLADLRRTVVAALQPGRAVGYGEALVIAGKLNTAVALAQEIEEENRILEHRLRVGNDALRNRKAAADITDVGTSDNVTAFRPTLPHLTKR</sequence>
<evidence type="ECO:0000313" key="1">
    <source>
        <dbReference type="EMBL" id="MFC3074658.1"/>
    </source>
</evidence>
<organism evidence="1 2">
    <name type="scientific">Shinella pollutisoli</name>
    <dbReference type="NCBI Taxonomy" id="2250594"/>
    <lineage>
        <taxon>Bacteria</taxon>
        <taxon>Pseudomonadati</taxon>
        <taxon>Pseudomonadota</taxon>
        <taxon>Alphaproteobacteria</taxon>
        <taxon>Hyphomicrobiales</taxon>
        <taxon>Rhizobiaceae</taxon>
        <taxon>Shinella</taxon>
    </lineage>
</organism>
<accession>A0ABV7DJM7</accession>
<dbReference type="Proteomes" id="UP001595377">
    <property type="component" value="Unassembled WGS sequence"/>
</dbReference>
<dbReference type="RefSeq" id="WP_257317220.1">
    <property type="nucleotide sequence ID" value="NZ_JANFDG010000026.1"/>
</dbReference>
<evidence type="ECO:0008006" key="3">
    <source>
        <dbReference type="Google" id="ProtNLM"/>
    </source>
</evidence>
<proteinExistence type="predicted"/>